<proteinExistence type="predicted"/>
<evidence type="ECO:0000256" key="1">
    <source>
        <dbReference type="SAM" id="MobiDB-lite"/>
    </source>
</evidence>
<dbReference type="EMBL" id="AYYK01000008">
    <property type="protein sequence ID" value="KRM79033.1"/>
    <property type="molecule type" value="Genomic_DNA"/>
</dbReference>
<gene>
    <name evidence="3" type="ORF">FC84_GL000191</name>
</gene>
<dbReference type="OrthoDB" id="4393931at2"/>
<feature type="region of interest" description="Disordered" evidence="1">
    <location>
        <begin position="168"/>
        <end position="190"/>
    </location>
</feature>
<accession>A0A0R2BRT8</accession>
<comment type="caution">
    <text evidence="3">The sequence shown here is derived from an EMBL/GenBank/DDBJ whole genome shotgun (WGS) entry which is preliminary data.</text>
</comment>
<sequence>MTKVGKELLMQLKEATGPFVTIMLNTPADHQGVEKAQLKFKNFAKEAKKRFEKKYPDANWESYQAKLDALATDQSFWRSASTSVAIFLTESDTLVHHLSIHTDDQYYVGDTPYLLAAIRNSQFNYTYYLLALNRDSMKLYFVDNEQISLVDLPDGAPIDVPTALGEETRDGSLSYTSQGRGTGSKEGVTYHGVNTKDEEVEIDWKNYYQAVDTFLRSDLDNEAGYPLYLFALPENQTMFKKYAKADFFSTDAAISMSPSTLTDNEIGEKAIPEIAKQLAEKEVTEYQDLLNGKFIEQLVDIVPMTEDGRVANLFIATSNLVDGYGEDPDAEYDRRQVLNTMTINALKNNGEAHILDQKAVPGEKSLLAVLRY</sequence>
<feature type="domain" description="Bacterial archaeo-eukaryotic release factor family 6" evidence="2">
    <location>
        <begin position="125"/>
        <end position="272"/>
    </location>
</feature>
<evidence type="ECO:0000313" key="3">
    <source>
        <dbReference type="EMBL" id="KRM79033.1"/>
    </source>
</evidence>
<dbReference type="Proteomes" id="UP000051813">
    <property type="component" value="Unassembled WGS sequence"/>
</dbReference>
<protein>
    <recommendedName>
        <fullName evidence="2">Bacterial archaeo-eukaryotic release factor family 6 domain-containing protein</fullName>
    </recommendedName>
</protein>
<dbReference type="InterPro" id="IPR040628">
    <property type="entry name" value="BaeRF_family6"/>
</dbReference>
<reference evidence="3 4" key="1">
    <citation type="journal article" date="2015" name="Genome Announc.">
        <title>Expanding the biotechnology potential of lactobacilli through comparative genomics of 213 strains and associated genera.</title>
        <authorList>
            <person name="Sun Z."/>
            <person name="Harris H.M."/>
            <person name="McCann A."/>
            <person name="Guo C."/>
            <person name="Argimon S."/>
            <person name="Zhang W."/>
            <person name="Yang X."/>
            <person name="Jeffery I.B."/>
            <person name="Cooney J.C."/>
            <person name="Kagawa T.F."/>
            <person name="Liu W."/>
            <person name="Song Y."/>
            <person name="Salvetti E."/>
            <person name="Wrobel A."/>
            <person name="Rasinkangas P."/>
            <person name="Parkhill J."/>
            <person name="Rea M.C."/>
            <person name="O'Sullivan O."/>
            <person name="Ritari J."/>
            <person name="Douillard F.P."/>
            <person name="Paul Ross R."/>
            <person name="Yang R."/>
            <person name="Briner A.E."/>
            <person name="Felis G.E."/>
            <person name="de Vos W.M."/>
            <person name="Barrangou R."/>
            <person name="Klaenhammer T.R."/>
            <person name="Caufield P.W."/>
            <person name="Cui Y."/>
            <person name="Zhang H."/>
            <person name="O'Toole P.W."/>
        </authorList>
    </citation>
    <scope>NUCLEOTIDE SEQUENCE [LARGE SCALE GENOMIC DNA]</scope>
    <source>
        <strain evidence="3 4">DSM 20335</strain>
    </source>
</reference>
<organism evidence="3 4">
    <name type="scientific">Lapidilactobacillus dextrinicus DSM 20335</name>
    <dbReference type="NCBI Taxonomy" id="1423738"/>
    <lineage>
        <taxon>Bacteria</taxon>
        <taxon>Bacillati</taxon>
        <taxon>Bacillota</taxon>
        <taxon>Bacilli</taxon>
        <taxon>Lactobacillales</taxon>
        <taxon>Lactobacillaceae</taxon>
        <taxon>Lapidilactobacillus</taxon>
    </lineage>
</organism>
<keyword evidence="4" id="KW-1185">Reference proteome</keyword>
<dbReference type="AlphaFoldDB" id="A0A0R2BRT8"/>
<name>A0A0R2BRT8_9LACO</name>
<dbReference type="STRING" id="1423738.FC84_GL000191"/>
<dbReference type="RefSeq" id="WP_057756586.1">
    <property type="nucleotide sequence ID" value="NZ_AYYK01000008.1"/>
</dbReference>
<evidence type="ECO:0000313" key="4">
    <source>
        <dbReference type="Proteomes" id="UP000051813"/>
    </source>
</evidence>
<dbReference type="PATRIC" id="fig|1423738.3.peg.192"/>
<evidence type="ECO:0000259" key="2">
    <source>
        <dbReference type="Pfam" id="PF18848"/>
    </source>
</evidence>
<dbReference type="Pfam" id="PF18848">
    <property type="entry name" value="baeRF_family6"/>
    <property type="match status" value="1"/>
</dbReference>